<dbReference type="PRINTS" id="PR00105">
    <property type="entry name" value="C5METTRFRASE"/>
</dbReference>
<dbReference type="KEGG" id="bbae:FRD01_13270"/>
<dbReference type="PROSITE" id="PS00094">
    <property type="entry name" value="C5_MTASE_1"/>
    <property type="match status" value="1"/>
</dbReference>
<dbReference type="Gene3D" id="3.40.50.150">
    <property type="entry name" value="Vaccinia Virus protein VP39"/>
    <property type="match status" value="1"/>
</dbReference>
<keyword evidence="2 5" id="KW-0808">Transferase</keyword>
<dbReference type="InterPro" id="IPR001525">
    <property type="entry name" value="C5_MeTfrase"/>
</dbReference>
<dbReference type="InterPro" id="IPR050750">
    <property type="entry name" value="C5-MTase"/>
</dbReference>
<accession>A0A5B8XRL2</accession>
<keyword evidence="3 5" id="KW-0949">S-adenosyl-L-methionine</keyword>
<dbReference type="GO" id="GO:0009307">
    <property type="term" value="P:DNA restriction-modification system"/>
    <property type="evidence" value="ECO:0007669"/>
    <property type="project" value="UniProtKB-KW"/>
</dbReference>
<evidence type="ECO:0000313" key="9">
    <source>
        <dbReference type="Proteomes" id="UP000321595"/>
    </source>
</evidence>
<comment type="catalytic activity">
    <reaction evidence="7">
        <text>a 2'-deoxycytidine in DNA + S-adenosyl-L-methionine = a 5-methyl-2'-deoxycytidine in DNA + S-adenosyl-L-homocysteine + H(+)</text>
        <dbReference type="Rhea" id="RHEA:13681"/>
        <dbReference type="Rhea" id="RHEA-COMP:11369"/>
        <dbReference type="Rhea" id="RHEA-COMP:11370"/>
        <dbReference type="ChEBI" id="CHEBI:15378"/>
        <dbReference type="ChEBI" id="CHEBI:57856"/>
        <dbReference type="ChEBI" id="CHEBI:59789"/>
        <dbReference type="ChEBI" id="CHEBI:85452"/>
        <dbReference type="ChEBI" id="CHEBI:85454"/>
        <dbReference type="EC" id="2.1.1.37"/>
    </reaction>
</comment>
<evidence type="ECO:0000256" key="2">
    <source>
        <dbReference type="ARBA" id="ARBA00022679"/>
    </source>
</evidence>
<dbReference type="OrthoDB" id="9813719at2"/>
<keyword evidence="9" id="KW-1185">Reference proteome</keyword>
<evidence type="ECO:0000313" key="8">
    <source>
        <dbReference type="EMBL" id="QED28184.1"/>
    </source>
</evidence>
<evidence type="ECO:0000256" key="5">
    <source>
        <dbReference type="PROSITE-ProRule" id="PRU01016"/>
    </source>
</evidence>
<dbReference type="REBASE" id="360352">
    <property type="entry name" value="M.BbaV1718ORF13270P"/>
</dbReference>
<keyword evidence="4" id="KW-0680">Restriction system</keyword>
<dbReference type="NCBIfam" id="TIGR00675">
    <property type="entry name" value="dcm"/>
    <property type="match status" value="1"/>
</dbReference>
<sequence length="367" mass="42263">MSLKFIDLFAGVGGIRLGLEPIGAHCVMTSEIDKYARQTYQAYFSEDPSHVWNEDITQIHPEDVPDHDILAGGFPCQPFSIAGVSKKNSLGRAHGFNDPTKGTLFFNIKEILAAKRPRAFLLENVKNLRGHDKGRTWRVIEHALNEIGYVFTSNILDAADVVPQHRERVFIIGFDREYFDLDQPEYDFTAFWEEVAANMERERERERLRYRAKDDWPRVRYILDKKVDERYQLSDGLWEYLKEYKAKHRAKGNGFGYSLFDGSESYTRTLSARYYKDGSEVLINHAGFERPRRLTPAECARLQGFPKDFVEMFRRENSPVSDSQAYKQFGNSVCVPVIGAISGAMLEVLEGRIPFDVSQENYQICLV</sequence>
<dbReference type="AlphaFoldDB" id="A0A5B8XRL2"/>
<dbReference type="InterPro" id="IPR018117">
    <property type="entry name" value="C5_DNA_meth_AS"/>
</dbReference>
<dbReference type="InterPro" id="IPR029063">
    <property type="entry name" value="SAM-dependent_MTases_sf"/>
</dbReference>
<dbReference type="Gene3D" id="3.90.120.30">
    <property type="match status" value="1"/>
</dbReference>
<evidence type="ECO:0000256" key="7">
    <source>
        <dbReference type="RuleBase" id="RU000417"/>
    </source>
</evidence>
<dbReference type="SUPFAM" id="SSF53335">
    <property type="entry name" value="S-adenosyl-L-methionine-dependent methyltransferases"/>
    <property type="match status" value="1"/>
</dbReference>
<dbReference type="GO" id="GO:0003886">
    <property type="term" value="F:DNA (cytosine-5-)-methyltransferase activity"/>
    <property type="evidence" value="ECO:0007669"/>
    <property type="project" value="UniProtKB-EC"/>
</dbReference>
<gene>
    <name evidence="8" type="primary">dcm</name>
    <name evidence="8" type="ORF">FRD01_13270</name>
</gene>
<dbReference type="EMBL" id="CP042467">
    <property type="protein sequence ID" value="QED28184.1"/>
    <property type="molecule type" value="Genomic_DNA"/>
</dbReference>
<dbReference type="PANTHER" id="PTHR46098">
    <property type="entry name" value="TRNA (CYTOSINE(38)-C(5))-METHYLTRANSFERASE"/>
    <property type="match status" value="1"/>
</dbReference>
<dbReference type="RefSeq" id="WP_146960383.1">
    <property type="nucleotide sequence ID" value="NZ_CP042467.1"/>
</dbReference>
<dbReference type="CDD" id="cd00315">
    <property type="entry name" value="Cyt_C5_DNA_methylase"/>
    <property type="match status" value="1"/>
</dbReference>
<dbReference type="InterPro" id="IPR031303">
    <property type="entry name" value="C5_meth_CS"/>
</dbReference>
<evidence type="ECO:0000256" key="3">
    <source>
        <dbReference type="ARBA" id="ARBA00022691"/>
    </source>
</evidence>
<dbReference type="PROSITE" id="PS00095">
    <property type="entry name" value="C5_MTASE_2"/>
    <property type="match status" value="1"/>
</dbReference>
<organism evidence="8 9">
    <name type="scientific">Microvenator marinus</name>
    <dbReference type="NCBI Taxonomy" id="2600177"/>
    <lineage>
        <taxon>Bacteria</taxon>
        <taxon>Deltaproteobacteria</taxon>
        <taxon>Bradymonadales</taxon>
        <taxon>Microvenatoraceae</taxon>
        <taxon>Microvenator</taxon>
    </lineage>
</organism>
<reference evidence="8 9" key="1">
    <citation type="submission" date="2019-08" db="EMBL/GenBank/DDBJ databases">
        <authorList>
            <person name="Liang Q."/>
        </authorList>
    </citation>
    <scope>NUCLEOTIDE SEQUENCE [LARGE SCALE GENOMIC DNA]</scope>
    <source>
        <strain evidence="8 9">V1718</strain>
    </source>
</reference>
<dbReference type="PROSITE" id="PS51679">
    <property type="entry name" value="SAM_MT_C5"/>
    <property type="match status" value="1"/>
</dbReference>
<keyword evidence="1 5" id="KW-0489">Methyltransferase</keyword>
<dbReference type="PANTHER" id="PTHR46098:SF1">
    <property type="entry name" value="TRNA (CYTOSINE(38)-C(5))-METHYLTRANSFERASE"/>
    <property type="match status" value="1"/>
</dbReference>
<comment type="similarity">
    <text evidence="5 6">Belongs to the class I-like SAM-binding methyltransferase superfamily. C5-methyltransferase family.</text>
</comment>
<protein>
    <recommendedName>
        <fullName evidence="7">Cytosine-specific methyltransferase</fullName>
        <ecNumber evidence="7">2.1.1.37</ecNumber>
    </recommendedName>
</protein>
<dbReference type="EC" id="2.1.1.37" evidence="7"/>
<evidence type="ECO:0000256" key="1">
    <source>
        <dbReference type="ARBA" id="ARBA00022603"/>
    </source>
</evidence>
<proteinExistence type="inferred from homology"/>
<evidence type="ECO:0000256" key="4">
    <source>
        <dbReference type="ARBA" id="ARBA00022747"/>
    </source>
</evidence>
<feature type="active site" evidence="5">
    <location>
        <position position="76"/>
    </location>
</feature>
<dbReference type="GO" id="GO:0032259">
    <property type="term" value="P:methylation"/>
    <property type="evidence" value="ECO:0007669"/>
    <property type="project" value="UniProtKB-KW"/>
</dbReference>
<evidence type="ECO:0000256" key="6">
    <source>
        <dbReference type="RuleBase" id="RU000416"/>
    </source>
</evidence>
<dbReference type="Pfam" id="PF00145">
    <property type="entry name" value="DNA_methylase"/>
    <property type="match status" value="1"/>
</dbReference>
<name>A0A5B8XRL2_9DELT</name>
<dbReference type="Proteomes" id="UP000321595">
    <property type="component" value="Chromosome"/>
</dbReference>